<sequence length="371" mass="41761">MGYFGERLEELVRRDERGEAIEEFDDLCCGRDILTAAKEGRINRNDTFLMISFDGVQLYEKKQSDCWIFIWILLGLSPNCRYKKKYVVPGPNPPKITQSFLFPALAHVESLNKAGGLHIWNAQSNIIYSSKIFIALAVADSLGLVHFSGGVGHSGKHGCQLWCGQPGLHKEGEATYFLVMFKLDGYMPCRHRTYEVLKMGQYSMDSECYIEDLRCVMLSHNATDYSENRKETGIKVPSLFLGMHPDTILGLPNMFPCDIMHLVLNLADLITPLLQGSLKLCNKDDDVSTWVWAVLKDNDTWTQHGADVANATKYLPGSFDRPPCNPAKKINSGYKAWEYLLYLFGLAPGLLYGVLPLEYGKSFCRLPAAIH</sequence>
<proteinExistence type="predicted"/>
<reference evidence="1 2" key="1">
    <citation type="submission" date="2014-04" db="EMBL/GenBank/DDBJ databases">
        <title>Evolutionary Origins and Diversification of the Mycorrhizal Mutualists.</title>
        <authorList>
            <consortium name="DOE Joint Genome Institute"/>
            <consortium name="Mycorrhizal Genomics Consortium"/>
            <person name="Kohler A."/>
            <person name="Kuo A."/>
            <person name="Nagy L.G."/>
            <person name="Floudas D."/>
            <person name="Copeland A."/>
            <person name="Barry K.W."/>
            <person name="Cichocki N."/>
            <person name="Veneault-Fourrey C."/>
            <person name="LaButti K."/>
            <person name="Lindquist E.A."/>
            <person name="Lipzen A."/>
            <person name="Lundell T."/>
            <person name="Morin E."/>
            <person name="Murat C."/>
            <person name="Riley R."/>
            <person name="Ohm R."/>
            <person name="Sun H."/>
            <person name="Tunlid A."/>
            <person name="Henrissat B."/>
            <person name="Grigoriev I.V."/>
            <person name="Hibbett D.S."/>
            <person name="Martin F."/>
        </authorList>
    </citation>
    <scope>NUCLEOTIDE SEQUENCE [LARGE SCALE GENOMIC DNA]</scope>
    <source>
        <strain evidence="1 2">FD-317 M1</strain>
    </source>
</reference>
<name>A0A0D0BN81_9AGAR</name>
<accession>A0A0D0BN81</accession>
<dbReference type="EMBL" id="KN834878">
    <property type="protein sequence ID" value="KIK50939.1"/>
    <property type="molecule type" value="Genomic_DNA"/>
</dbReference>
<dbReference type="OrthoDB" id="2669721at2759"/>
<keyword evidence="2" id="KW-1185">Reference proteome</keyword>
<organism evidence="1 2">
    <name type="scientific">Collybiopsis luxurians FD-317 M1</name>
    <dbReference type="NCBI Taxonomy" id="944289"/>
    <lineage>
        <taxon>Eukaryota</taxon>
        <taxon>Fungi</taxon>
        <taxon>Dikarya</taxon>
        <taxon>Basidiomycota</taxon>
        <taxon>Agaricomycotina</taxon>
        <taxon>Agaricomycetes</taxon>
        <taxon>Agaricomycetidae</taxon>
        <taxon>Agaricales</taxon>
        <taxon>Marasmiineae</taxon>
        <taxon>Omphalotaceae</taxon>
        <taxon>Collybiopsis</taxon>
        <taxon>Collybiopsis luxurians</taxon>
    </lineage>
</organism>
<dbReference type="Proteomes" id="UP000053593">
    <property type="component" value="Unassembled WGS sequence"/>
</dbReference>
<gene>
    <name evidence="1" type="ORF">GYMLUDRAFT_182038</name>
</gene>
<evidence type="ECO:0000313" key="2">
    <source>
        <dbReference type="Proteomes" id="UP000053593"/>
    </source>
</evidence>
<protein>
    <submittedName>
        <fullName evidence="1">Uncharacterized protein</fullName>
    </submittedName>
</protein>
<dbReference type="AlphaFoldDB" id="A0A0D0BN81"/>
<evidence type="ECO:0000313" key="1">
    <source>
        <dbReference type="EMBL" id="KIK50939.1"/>
    </source>
</evidence>
<dbReference type="HOGENOM" id="CLU_007337_4_0_1"/>